<dbReference type="GO" id="GO:0042602">
    <property type="term" value="F:riboflavin reductase (NADPH) activity"/>
    <property type="evidence" value="ECO:0007669"/>
    <property type="project" value="TreeGrafter"/>
</dbReference>
<evidence type="ECO:0000259" key="1">
    <source>
        <dbReference type="Pfam" id="PF13460"/>
    </source>
</evidence>
<keyword evidence="3" id="KW-1185">Reference proteome</keyword>
<dbReference type="PANTHER" id="PTHR43355">
    <property type="entry name" value="FLAVIN REDUCTASE (NADPH)"/>
    <property type="match status" value="1"/>
</dbReference>
<organism evidence="2 3">
    <name type="scientific">Labilibaculum filiforme</name>
    <dbReference type="NCBI Taxonomy" id="1940526"/>
    <lineage>
        <taxon>Bacteria</taxon>
        <taxon>Pseudomonadati</taxon>
        <taxon>Bacteroidota</taxon>
        <taxon>Bacteroidia</taxon>
        <taxon>Marinilabiliales</taxon>
        <taxon>Marinifilaceae</taxon>
        <taxon>Labilibaculum</taxon>
    </lineage>
</organism>
<dbReference type="OrthoDB" id="9785372at2"/>
<gene>
    <name evidence="2" type="ORF">BZG02_06690</name>
</gene>
<proteinExistence type="predicted"/>
<name>A0A2N3I2F3_9BACT</name>
<protein>
    <recommendedName>
        <fullName evidence="1">NAD(P)-binding domain-containing protein</fullName>
    </recommendedName>
</protein>
<dbReference type="EMBL" id="MVDD01000003">
    <property type="protein sequence ID" value="PKQ64489.1"/>
    <property type="molecule type" value="Genomic_DNA"/>
</dbReference>
<dbReference type="RefSeq" id="WP_101260635.1">
    <property type="nucleotide sequence ID" value="NZ_MVDD01000003.1"/>
</dbReference>
<evidence type="ECO:0000313" key="2">
    <source>
        <dbReference type="EMBL" id="PKQ64489.1"/>
    </source>
</evidence>
<accession>A0A2N3I2F3</accession>
<reference evidence="2 3" key="1">
    <citation type="journal article" date="2017" name="Front. Microbiol.">
        <title>Labilibaculum manganireducens gen. nov., sp. nov. and Labilibaculum filiforme sp. nov., Novel Bacteroidetes Isolated from Subsurface Sediments of the Baltic Sea.</title>
        <authorList>
            <person name="Vandieken V."/>
            <person name="Marshall I.P."/>
            <person name="Niemann H."/>
            <person name="Engelen B."/>
            <person name="Cypionka H."/>
        </authorList>
    </citation>
    <scope>NUCLEOTIDE SEQUENCE [LARGE SCALE GENOMIC DNA]</scope>
    <source>
        <strain evidence="2 3">59.16B</strain>
    </source>
</reference>
<dbReference type="GO" id="GO:0004074">
    <property type="term" value="F:biliverdin reductase [NAD(P)H] activity"/>
    <property type="evidence" value="ECO:0007669"/>
    <property type="project" value="TreeGrafter"/>
</dbReference>
<evidence type="ECO:0000313" key="3">
    <source>
        <dbReference type="Proteomes" id="UP000233535"/>
    </source>
</evidence>
<dbReference type="InterPro" id="IPR051606">
    <property type="entry name" value="Polyketide_Oxido-like"/>
</dbReference>
<sequence length="214" mass="24241">MKQITILGATGFVGKILLQKAIDKNFNIKALALDAEELHDFKHAIEVIEGNYFDKDKLQKALEGSEVILSTIGSPKNRKLSSEDEDNYINSLAFIIKQMQANKQTRWISISSAGVKKEHENLPFARKLLRVKLMTISKSIINIKDRELRLLEQSNLAWTTIRPPFIKEKVEGEFVADKNKFIGNTVDVNQLSDFMLAEITSNKWIKKAPVVGTK</sequence>
<feature type="domain" description="NAD(P)-binding" evidence="1">
    <location>
        <begin position="8"/>
        <end position="200"/>
    </location>
</feature>
<dbReference type="PANTHER" id="PTHR43355:SF2">
    <property type="entry name" value="FLAVIN REDUCTASE (NADPH)"/>
    <property type="match status" value="1"/>
</dbReference>
<dbReference type="Gene3D" id="3.40.50.720">
    <property type="entry name" value="NAD(P)-binding Rossmann-like Domain"/>
    <property type="match status" value="1"/>
</dbReference>
<dbReference type="Proteomes" id="UP000233535">
    <property type="component" value="Unassembled WGS sequence"/>
</dbReference>
<dbReference type="AlphaFoldDB" id="A0A2N3I2F3"/>
<dbReference type="Pfam" id="PF13460">
    <property type="entry name" value="NAD_binding_10"/>
    <property type="match status" value="1"/>
</dbReference>
<comment type="caution">
    <text evidence="2">The sequence shown here is derived from an EMBL/GenBank/DDBJ whole genome shotgun (WGS) entry which is preliminary data.</text>
</comment>
<dbReference type="InterPro" id="IPR016040">
    <property type="entry name" value="NAD(P)-bd_dom"/>
</dbReference>
<dbReference type="SUPFAM" id="SSF51735">
    <property type="entry name" value="NAD(P)-binding Rossmann-fold domains"/>
    <property type="match status" value="1"/>
</dbReference>
<dbReference type="InterPro" id="IPR036291">
    <property type="entry name" value="NAD(P)-bd_dom_sf"/>
</dbReference>